<name>A0ACA9PKR0_9GLOM</name>
<feature type="non-terminal residue" evidence="1">
    <location>
        <position position="1"/>
    </location>
</feature>
<comment type="caution">
    <text evidence="1">The sequence shown here is derived from an EMBL/GenBank/DDBJ whole genome shotgun (WGS) entry which is preliminary data.</text>
</comment>
<dbReference type="Proteomes" id="UP000789366">
    <property type="component" value="Unassembled WGS sequence"/>
</dbReference>
<feature type="non-terminal residue" evidence="1">
    <location>
        <position position="85"/>
    </location>
</feature>
<keyword evidence="2" id="KW-1185">Reference proteome</keyword>
<reference evidence="1" key="1">
    <citation type="submission" date="2021-06" db="EMBL/GenBank/DDBJ databases">
        <authorList>
            <person name="Kallberg Y."/>
            <person name="Tangrot J."/>
            <person name="Rosling A."/>
        </authorList>
    </citation>
    <scope>NUCLEOTIDE SEQUENCE</scope>
    <source>
        <strain evidence="1">28 12/20/2015</strain>
    </source>
</reference>
<dbReference type="EMBL" id="CAJVPW010026013">
    <property type="protein sequence ID" value="CAG8710971.1"/>
    <property type="molecule type" value="Genomic_DNA"/>
</dbReference>
<evidence type="ECO:0000313" key="1">
    <source>
        <dbReference type="EMBL" id="CAG8710971.1"/>
    </source>
</evidence>
<proteinExistence type="predicted"/>
<sequence length="85" mass="9903">QQAEDFITIPTQEILENSLNIWTDGSCLIDRMNDLINLRIGSQKSFVKNLNFNSSNRAKIDFYFSKKEQIDNSDTAQDSYLNEFF</sequence>
<accession>A0ACA9PKR0</accession>
<organism evidence="1 2">
    <name type="scientific">Cetraspora pellucida</name>
    <dbReference type="NCBI Taxonomy" id="1433469"/>
    <lineage>
        <taxon>Eukaryota</taxon>
        <taxon>Fungi</taxon>
        <taxon>Fungi incertae sedis</taxon>
        <taxon>Mucoromycota</taxon>
        <taxon>Glomeromycotina</taxon>
        <taxon>Glomeromycetes</taxon>
        <taxon>Diversisporales</taxon>
        <taxon>Gigasporaceae</taxon>
        <taxon>Cetraspora</taxon>
    </lineage>
</organism>
<evidence type="ECO:0000313" key="2">
    <source>
        <dbReference type="Proteomes" id="UP000789366"/>
    </source>
</evidence>
<protein>
    <submittedName>
        <fullName evidence="1">13874_t:CDS:1</fullName>
    </submittedName>
</protein>
<gene>
    <name evidence="1" type="ORF">SPELUC_LOCUS11813</name>
</gene>